<dbReference type="EMBL" id="QEQK01000018">
    <property type="protein sequence ID" value="PWN54755.1"/>
    <property type="molecule type" value="Genomic_DNA"/>
</dbReference>
<dbReference type="Proteomes" id="UP000251800">
    <property type="component" value="Unassembled WGS sequence"/>
</dbReference>
<dbReference type="Pfam" id="PF06980">
    <property type="entry name" value="DUF1302"/>
    <property type="match status" value="1"/>
</dbReference>
<keyword evidence="3" id="KW-1185">Reference proteome</keyword>
<feature type="region of interest" description="Disordered" evidence="1">
    <location>
        <begin position="642"/>
        <end position="666"/>
    </location>
</feature>
<accession>A0A383XQ51</accession>
<gene>
    <name evidence="2" type="ORF">DEH80_15540</name>
</gene>
<name>A0A383XQ51_9GAMM</name>
<reference evidence="2 3" key="1">
    <citation type="submission" date="2018-05" db="EMBL/GenBank/DDBJ databases">
        <title>Abyssibacter profundi OUC007T gen. nov., sp. nov, a marine bacterium isolated from seawater of the Mariana Trench.</title>
        <authorList>
            <person name="Zhou S."/>
        </authorList>
    </citation>
    <scope>NUCLEOTIDE SEQUENCE [LARGE SCALE GENOMIC DNA]</scope>
    <source>
        <strain evidence="2 3">OUC007</strain>
    </source>
</reference>
<comment type="caution">
    <text evidence="2">The sequence shown here is derived from an EMBL/GenBank/DDBJ whole genome shotgun (WGS) entry which is preliminary data.</text>
</comment>
<evidence type="ECO:0000313" key="2">
    <source>
        <dbReference type="EMBL" id="PWN54755.1"/>
    </source>
</evidence>
<proteinExistence type="predicted"/>
<dbReference type="AlphaFoldDB" id="A0A383XQ51"/>
<evidence type="ECO:0000256" key="1">
    <source>
        <dbReference type="SAM" id="MobiDB-lite"/>
    </source>
</evidence>
<organism evidence="2 3">
    <name type="scientific">Abyssibacter profundi</name>
    <dbReference type="NCBI Taxonomy" id="2182787"/>
    <lineage>
        <taxon>Bacteria</taxon>
        <taxon>Pseudomonadati</taxon>
        <taxon>Pseudomonadota</taxon>
        <taxon>Gammaproteobacteria</taxon>
        <taxon>Chromatiales</taxon>
        <taxon>Oceanococcaceae</taxon>
        <taxon>Abyssibacter</taxon>
    </lineage>
</organism>
<protein>
    <recommendedName>
        <fullName evidence="4">DUF1302 domain-containing protein</fullName>
    </recommendedName>
</protein>
<evidence type="ECO:0008006" key="4">
    <source>
        <dbReference type="Google" id="ProtNLM"/>
    </source>
</evidence>
<dbReference type="InterPro" id="IPR010727">
    <property type="entry name" value="DUF1302"/>
</dbReference>
<dbReference type="OrthoDB" id="7000272at2"/>
<evidence type="ECO:0000313" key="3">
    <source>
        <dbReference type="Proteomes" id="UP000251800"/>
    </source>
</evidence>
<sequence length="766" mass="83147">MPLIVASVDHTRRLMPIKRMVTNRQHAIAQDEGGTGVQEEHIIMTTIQEGRWLIGSLVLLAATAANAQDFDLLGISMDSTHQFTLGANMRMQDRDHSIIGKTNIPGQQGLCEADDCVSSSGDPAPNQRFVDAPGFYSVNGDDGNLNYDKYDLTAAVVRLRSEFNLSFTDWLYGFVRTSAFYDPINVDFDEYHPHNVEDGQANGYEGFQPRHTPRSAAAQEDIGTNLELLDAYLTAYLPLPIGDRELTLRVGRQVLNWGESTFLVPNSLNHISPPNLARLNMPGSDTAEIFDPIALVVASTNLTDNLSMELNYHLDWQAVVADPAGSFFSTSDIAGGGDYAMLSFGKAPEDPEQISTPAGLTALLSDSSRTTLRVEDRRASDDGQYGIALRYFADWLGPGTELAFYHANYHSRFPIASFTAADASSCRAADGITAPGLPLPGIGTVGPEQLACLGLLGADPAAIASTIGGALAGQAAFPGNALPVDTGALFLEYPEDIKLWGFSFNTLIGDVALQGEYAFRENLPVQVHQVDLVYAHLQPAFPENDVDLLGLATVPGARNAVPDYVETRYRGNTNIQPGDYIRGYERLKVGQLNLGGTVTFGGSNWFGADQILGVYELGMVHVVDMPDENEIQFHGSGTDTHFSAGADGTGSGGVPDARRQNPTQQRNGFASEFSWGYRLVSLFTYNNAILGANVSPLFGLFHDVQGYSPGPGGLFVEGSKRLFSGIRFDYLNRYTGEMRYTWYTGGGEDNQLRDRDSLMLTLGYAF</sequence>